<gene>
    <name evidence="1" type="ORF">NCTC11391_02042</name>
</gene>
<dbReference type="EMBL" id="UHFA01000002">
    <property type="protein sequence ID" value="SUN37290.1"/>
    <property type="molecule type" value="Genomic_DNA"/>
</dbReference>
<sequence>MKKRTLLLLVSLGLALIFLAGCGVKKADIQGKWYIQDASGTDMTMTITEKSFKMDGESLDYKYTGKGTENGTRYISITVKGEHYTIFFPEKDKNLALMLQADKKDEPLKGNLVFAMNKSEKPDFDKYAKKYWKSDKD</sequence>
<evidence type="ECO:0000313" key="2">
    <source>
        <dbReference type="Proteomes" id="UP000254082"/>
    </source>
</evidence>
<evidence type="ECO:0000313" key="1">
    <source>
        <dbReference type="EMBL" id="SUN37290.1"/>
    </source>
</evidence>
<accession>A0A380JFU6</accession>
<dbReference type="PROSITE" id="PS51257">
    <property type="entry name" value="PROKAR_LIPOPROTEIN"/>
    <property type="match status" value="1"/>
</dbReference>
<protein>
    <submittedName>
        <fullName evidence="1">Putative lipoprotein</fullName>
    </submittedName>
</protein>
<dbReference type="OrthoDB" id="2237258at2"/>
<name>A0A380JFU6_STRDO</name>
<dbReference type="RefSeq" id="WP_002997195.1">
    <property type="nucleotide sequence ID" value="NZ_UHFA01000002.1"/>
</dbReference>
<dbReference type="Proteomes" id="UP000254082">
    <property type="component" value="Unassembled WGS sequence"/>
</dbReference>
<keyword evidence="1" id="KW-0449">Lipoprotein</keyword>
<keyword evidence="2" id="KW-1185">Reference proteome</keyword>
<proteinExistence type="predicted"/>
<reference evidence="1 2" key="1">
    <citation type="submission" date="2018-06" db="EMBL/GenBank/DDBJ databases">
        <authorList>
            <consortium name="Pathogen Informatics"/>
            <person name="Doyle S."/>
        </authorList>
    </citation>
    <scope>NUCLEOTIDE SEQUENCE [LARGE SCALE GENOMIC DNA]</scope>
    <source>
        <strain evidence="2">NCTC 11391</strain>
    </source>
</reference>
<dbReference type="AlphaFoldDB" id="A0A380JFU6"/>
<organism evidence="1 2">
    <name type="scientific">Streptococcus downei MFe28</name>
    <dbReference type="NCBI Taxonomy" id="764290"/>
    <lineage>
        <taxon>Bacteria</taxon>
        <taxon>Bacillati</taxon>
        <taxon>Bacillota</taxon>
        <taxon>Bacilli</taxon>
        <taxon>Lactobacillales</taxon>
        <taxon>Streptococcaceae</taxon>
        <taxon>Streptococcus</taxon>
    </lineage>
</organism>